<protein>
    <submittedName>
        <fullName evidence="1">Uncharacterized protein</fullName>
    </submittedName>
</protein>
<dbReference type="AlphaFoldDB" id="A0AAU8M132"/>
<name>A0AAU8M132_9BACT</name>
<evidence type="ECO:0000313" key="1">
    <source>
        <dbReference type="EMBL" id="XCN74828.1"/>
    </source>
</evidence>
<reference evidence="1" key="1">
    <citation type="journal article" date="2024" name="Syst. Appl. Microbiol.">
        <title>First single-strain enrichments of Electrothrix cable bacteria, description of E. aestuarii sp. nov. and E. rattekaaiensis sp. nov., and proposal of a cable bacteria taxonomy following the rules of the SeqCode.</title>
        <authorList>
            <person name="Plum-Jensen L.E."/>
            <person name="Schramm A."/>
            <person name="Marshall I.P.G."/>
        </authorList>
    </citation>
    <scope>NUCLEOTIDE SEQUENCE</scope>
    <source>
        <strain evidence="1">Rat1</strain>
    </source>
</reference>
<reference evidence="1" key="2">
    <citation type="submission" date="2024-06" db="EMBL/GenBank/DDBJ databases">
        <authorList>
            <person name="Plum-Jensen L.E."/>
            <person name="Schramm A."/>
            <person name="Marshall I.P.G."/>
        </authorList>
    </citation>
    <scope>NUCLEOTIDE SEQUENCE</scope>
    <source>
        <strain evidence="1">Rat1</strain>
    </source>
</reference>
<organism evidence="1">
    <name type="scientific">Candidatus Electrothrix aestuarii</name>
    <dbReference type="NCBI Taxonomy" id="3062594"/>
    <lineage>
        <taxon>Bacteria</taxon>
        <taxon>Pseudomonadati</taxon>
        <taxon>Thermodesulfobacteriota</taxon>
        <taxon>Desulfobulbia</taxon>
        <taxon>Desulfobulbales</taxon>
        <taxon>Desulfobulbaceae</taxon>
        <taxon>Candidatus Electrothrix</taxon>
    </lineage>
</organism>
<dbReference type="KEGG" id="eaj:Q3M24_08830"/>
<accession>A0AAU8M132</accession>
<gene>
    <name evidence="1" type="ORF">Q3M24_08830</name>
</gene>
<proteinExistence type="predicted"/>
<sequence length="135" mass="14801">MEALATLIGILLTGLVGMLAYSHQKHRDRQVALFDRKREVYADFFLTFSQLTQGHGDAQTGARGRSFYVRSQIALYGSDAVVSAADRFCEAAATIGQGERESMTDVAADLAHAMREDLFRSTRVSSADLSHLLTT</sequence>
<dbReference type="EMBL" id="CP159373">
    <property type="protein sequence ID" value="XCN74828.1"/>
    <property type="molecule type" value="Genomic_DNA"/>
</dbReference>